<protein>
    <submittedName>
        <fullName evidence="1">(apollo) hypothetical protein</fullName>
    </submittedName>
</protein>
<reference evidence="1" key="1">
    <citation type="submission" date="2021-04" db="EMBL/GenBank/DDBJ databases">
        <authorList>
            <person name="Tunstrom K."/>
        </authorList>
    </citation>
    <scope>NUCLEOTIDE SEQUENCE</scope>
</reference>
<name>A0A8S3X9M4_PARAO</name>
<proteinExistence type="predicted"/>
<comment type="caution">
    <text evidence="1">The sequence shown here is derived from an EMBL/GenBank/DDBJ whole genome shotgun (WGS) entry which is preliminary data.</text>
</comment>
<sequence length="114" mass="13286">MLLLEDFNLYSCNSNICNYFEYFMSFCEFTQYYSVPNCKGRQLDLVLAARSDVHVTGADEALRPVDAYHPPLAVMPPTITATSITADFRRWPPRLRPRLPYPARHTYQYTLRSQ</sequence>
<dbReference type="Proteomes" id="UP000691718">
    <property type="component" value="Unassembled WGS sequence"/>
</dbReference>
<evidence type="ECO:0000313" key="2">
    <source>
        <dbReference type="Proteomes" id="UP000691718"/>
    </source>
</evidence>
<organism evidence="1 2">
    <name type="scientific">Parnassius apollo</name>
    <name type="common">Apollo butterfly</name>
    <name type="synonym">Papilio apollo</name>
    <dbReference type="NCBI Taxonomy" id="110799"/>
    <lineage>
        <taxon>Eukaryota</taxon>
        <taxon>Metazoa</taxon>
        <taxon>Ecdysozoa</taxon>
        <taxon>Arthropoda</taxon>
        <taxon>Hexapoda</taxon>
        <taxon>Insecta</taxon>
        <taxon>Pterygota</taxon>
        <taxon>Neoptera</taxon>
        <taxon>Endopterygota</taxon>
        <taxon>Lepidoptera</taxon>
        <taxon>Glossata</taxon>
        <taxon>Ditrysia</taxon>
        <taxon>Papilionoidea</taxon>
        <taxon>Papilionidae</taxon>
        <taxon>Parnassiinae</taxon>
        <taxon>Parnassini</taxon>
        <taxon>Parnassius</taxon>
        <taxon>Parnassius</taxon>
    </lineage>
</organism>
<dbReference type="EMBL" id="CAJQZP010001037">
    <property type="protein sequence ID" value="CAG5012316.1"/>
    <property type="molecule type" value="Genomic_DNA"/>
</dbReference>
<keyword evidence="2" id="KW-1185">Reference proteome</keyword>
<accession>A0A8S3X9M4</accession>
<gene>
    <name evidence="1" type="ORF">PAPOLLO_LOCUS15769</name>
</gene>
<dbReference type="AlphaFoldDB" id="A0A8S3X9M4"/>
<evidence type="ECO:0000313" key="1">
    <source>
        <dbReference type="EMBL" id="CAG5012316.1"/>
    </source>
</evidence>
<dbReference type="OrthoDB" id="10056483at2759"/>